<evidence type="ECO:0008006" key="3">
    <source>
        <dbReference type="Google" id="ProtNLM"/>
    </source>
</evidence>
<dbReference type="Proteomes" id="UP000182229">
    <property type="component" value="Unassembled WGS sequence"/>
</dbReference>
<dbReference type="InterPro" id="IPR000408">
    <property type="entry name" value="Reg_chr_condens"/>
</dbReference>
<dbReference type="OrthoDB" id="9758365at2"/>
<dbReference type="RefSeq" id="WP_071900586.1">
    <property type="nucleotide sequence ID" value="NZ_MPIN01000006.1"/>
</dbReference>
<dbReference type="SUPFAM" id="SSF50985">
    <property type="entry name" value="RCC1/BLIP-II"/>
    <property type="match status" value="1"/>
</dbReference>
<dbReference type="InterPro" id="IPR009091">
    <property type="entry name" value="RCC1/BLIP-II"/>
</dbReference>
<sequence>MMAVAASETHSLAVGSGGAVWAWGFNRFGQLGDDTTDDNLAPVHVRGPTGVVSVAAALLD</sequence>
<evidence type="ECO:0000313" key="1">
    <source>
        <dbReference type="EMBL" id="OJH38078.1"/>
    </source>
</evidence>
<proteinExistence type="predicted"/>
<dbReference type="EMBL" id="MPIN01000006">
    <property type="protein sequence ID" value="OJH38078.1"/>
    <property type="molecule type" value="Genomic_DNA"/>
</dbReference>
<comment type="caution">
    <text evidence="1">The sequence shown here is derived from an EMBL/GenBank/DDBJ whole genome shotgun (WGS) entry which is preliminary data.</text>
</comment>
<dbReference type="Gene3D" id="2.130.10.30">
    <property type="entry name" value="Regulator of chromosome condensation 1/beta-lactamase-inhibitor protein II"/>
    <property type="match status" value="1"/>
</dbReference>
<reference evidence="1 2" key="2">
    <citation type="submission" date="2016-12" db="EMBL/GenBank/DDBJ databases">
        <title>Draft Genome Sequence of Cystobacter ferrugineus Strain Cbfe23.</title>
        <authorList>
            <person name="Akbar S."/>
            <person name="Dowd S.E."/>
            <person name="Stevens D.C."/>
        </authorList>
    </citation>
    <scope>NUCLEOTIDE SEQUENCE [LARGE SCALE GENOMIC DNA]</scope>
    <source>
        <strain evidence="1 2">Cbfe23</strain>
    </source>
</reference>
<keyword evidence="2" id="KW-1185">Reference proteome</keyword>
<name>A0A1L9B751_9BACT</name>
<dbReference type="Pfam" id="PF00415">
    <property type="entry name" value="RCC1"/>
    <property type="match status" value="1"/>
</dbReference>
<gene>
    <name evidence="1" type="ORF">BON30_23220</name>
</gene>
<accession>A0A1L9B751</accession>
<protein>
    <recommendedName>
        <fullName evidence="3">RCC1 repeat-containing protein</fullName>
    </recommendedName>
</protein>
<organism evidence="1 2">
    <name type="scientific">Cystobacter ferrugineus</name>
    <dbReference type="NCBI Taxonomy" id="83449"/>
    <lineage>
        <taxon>Bacteria</taxon>
        <taxon>Pseudomonadati</taxon>
        <taxon>Myxococcota</taxon>
        <taxon>Myxococcia</taxon>
        <taxon>Myxococcales</taxon>
        <taxon>Cystobacterineae</taxon>
        <taxon>Archangiaceae</taxon>
        <taxon>Cystobacter</taxon>
    </lineage>
</organism>
<reference evidence="2" key="1">
    <citation type="submission" date="2016-11" db="EMBL/GenBank/DDBJ databases">
        <authorList>
            <person name="Shukria A."/>
            <person name="Stevens D.C."/>
        </authorList>
    </citation>
    <scope>NUCLEOTIDE SEQUENCE [LARGE SCALE GENOMIC DNA]</scope>
    <source>
        <strain evidence="2">Cbfe23</strain>
    </source>
</reference>
<dbReference type="PROSITE" id="PS50012">
    <property type="entry name" value="RCC1_3"/>
    <property type="match status" value="1"/>
</dbReference>
<evidence type="ECO:0000313" key="2">
    <source>
        <dbReference type="Proteomes" id="UP000182229"/>
    </source>
</evidence>
<dbReference type="AlphaFoldDB" id="A0A1L9B751"/>
<dbReference type="STRING" id="83449.BON30_23220"/>